<comment type="caution">
    <text evidence="2">The sequence shown here is derived from an EMBL/GenBank/DDBJ whole genome shotgun (WGS) entry which is preliminary data.</text>
</comment>
<feature type="domain" description="EfeO-type cupredoxin-like" evidence="1">
    <location>
        <begin position="16"/>
        <end position="104"/>
    </location>
</feature>
<organism evidence="2">
    <name type="scientific">mine drainage metagenome</name>
    <dbReference type="NCBI Taxonomy" id="410659"/>
    <lineage>
        <taxon>unclassified sequences</taxon>
        <taxon>metagenomes</taxon>
        <taxon>ecological metagenomes</taxon>
    </lineage>
</organism>
<dbReference type="InterPro" id="IPR008972">
    <property type="entry name" value="Cupredoxin"/>
</dbReference>
<evidence type="ECO:0000259" key="1">
    <source>
        <dbReference type="Pfam" id="PF13473"/>
    </source>
</evidence>
<dbReference type="Gene3D" id="2.60.40.420">
    <property type="entry name" value="Cupredoxins - blue copper proteins"/>
    <property type="match status" value="1"/>
</dbReference>
<name>A0A1J5SLQ1_9ZZZZ</name>
<reference evidence="2" key="1">
    <citation type="submission" date="2016-10" db="EMBL/GenBank/DDBJ databases">
        <title>Sequence of Gallionella enrichment culture.</title>
        <authorList>
            <person name="Poehlein A."/>
            <person name="Muehling M."/>
            <person name="Daniel R."/>
        </authorList>
    </citation>
    <scope>NUCLEOTIDE SEQUENCE</scope>
</reference>
<dbReference type="EMBL" id="MLJW01000089">
    <property type="protein sequence ID" value="OIR00990.1"/>
    <property type="molecule type" value="Genomic_DNA"/>
</dbReference>
<accession>A0A1J5SLQ1</accession>
<evidence type="ECO:0000313" key="2">
    <source>
        <dbReference type="EMBL" id="OIR00990.1"/>
    </source>
</evidence>
<dbReference type="Pfam" id="PF13473">
    <property type="entry name" value="Cupredoxin_1"/>
    <property type="match status" value="1"/>
</dbReference>
<sequence>MKYFNLVLLLLPLSIYAADAEYSLVIKDHKFQPSEITVPAGKKVKLVIENQDATPEEFDSYELSREKLIAGHSKATVYIGPLKVGKYAFIGEFNEATAKGSVVVQDSAQ</sequence>
<dbReference type="SUPFAM" id="SSF49503">
    <property type="entry name" value="Cupredoxins"/>
    <property type="match status" value="1"/>
</dbReference>
<protein>
    <recommendedName>
        <fullName evidence="1">EfeO-type cupredoxin-like domain-containing protein</fullName>
    </recommendedName>
</protein>
<proteinExistence type="predicted"/>
<dbReference type="AlphaFoldDB" id="A0A1J5SLQ1"/>
<gene>
    <name evidence="2" type="ORF">GALL_169540</name>
</gene>
<dbReference type="InterPro" id="IPR028096">
    <property type="entry name" value="EfeO_Cupredoxin"/>
</dbReference>